<keyword evidence="12" id="KW-0456">Lyase</keyword>
<dbReference type="GO" id="GO:0005886">
    <property type="term" value="C:plasma membrane"/>
    <property type="evidence" value="ECO:0007669"/>
    <property type="project" value="UniProtKB-SubCell"/>
</dbReference>
<keyword evidence="7" id="KW-0186">Copper</keyword>
<dbReference type="GO" id="GO:0046688">
    <property type="term" value="P:response to copper ion"/>
    <property type="evidence" value="ECO:0007669"/>
    <property type="project" value="InterPro"/>
</dbReference>
<dbReference type="GO" id="GO:0016829">
    <property type="term" value="F:lyase activity"/>
    <property type="evidence" value="ECO:0007669"/>
    <property type="project" value="UniProtKB-KW"/>
</dbReference>
<dbReference type="InterPro" id="IPR014755">
    <property type="entry name" value="Cu-Rt/internalin_Ig-like"/>
</dbReference>
<evidence type="ECO:0000256" key="4">
    <source>
        <dbReference type="ARBA" id="ARBA00022723"/>
    </source>
</evidence>
<dbReference type="GO" id="GO:0042597">
    <property type="term" value="C:periplasmic space"/>
    <property type="evidence" value="ECO:0007669"/>
    <property type="project" value="InterPro"/>
</dbReference>
<evidence type="ECO:0000259" key="10">
    <source>
        <dbReference type="Pfam" id="PF04234"/>
    </source>
</evidence>
<sequence length="928" mass="103101">MQKILIFLLMISFISIPFVSAHPFTEETIPSLTSNAPAGTTEVIVYFSEPVDINFSELRVFDTNGNQIDNKDTDYYEGELSLIITTPPLEDGVYTVSTKVLSKVDGHLVPDAFLFAVGDIVIDPSLLDVERPSEIVFLPEAGARFPGLVGQTIVLGAVIASLIIWGTQNKQIIREQLDKIGSFHHGKFMSITGVGLVLIFISNILMIAVQSVRLGVSPLDAIQTDFGITWIMRMSITVILLGIWFWLDRSKSLSKKNQIPMLGAMLALIATSSLIGHGAASGQTPALILDYIHNLVSGIWIGGIIYFVFVLLPTFSQLKDVQREKMSLLMIPRFSIAFIIAVGVVIITGPTLMWFLESDIGLITESIYGQLIILKISIAAAIIAFGGFFQLKLQKNAEKNLQSGKITVHKKLKKSLKVDVVLGIILLGVVALITNGTLPAGEIQKVDAQEIVYGFKTLEFTENTKFDIDISPFSSGSNTILVKVSDFEGNPLDDSDQLKIKISNPSKNISPIEVPMEIIKQEENRPTEFQGELTFGFSGEWLVEIEAQRTENANESKLLNVLVKPRLTDIQTQVIEYEMPEESKPLFPLYDGRDSLWISDASDNGRLWEFSLVTQEFTSYSFDGITTTFLTQDNDGNIWFVDTPRNQIGFIDPQTKEITTKTLPKFDPVISDNTPLFIKADFDGNIWVTIVNKDRIVKYIPETDEFEEIILPGKDNLPFALALDTDGNVWFTTTGAGNIGYIDPKDNHITQFSNDPPLQGPEALLFDDDGNLWIAEHTGLAITKFNPVLETFERITVPNDEALPFGMTFDRYGNVWFAQHTIDDIGVYDPDNNDLIEVPVPSETSFVQFMTSDGDENVWFVEQQASKIGTVKMTEIPVIPSQVQSSGEFELKYTELASPLIALGIIATSLFYVKSIQDKRRLNDLINS</sequence>
<feature type="transmembrane region" description="Helical" evidence="9">
    <location>
        <begin position="148"/>
        <end position="167"/>
    </location>
</feature>
<evidence type="ECO:0000256" key="5">
    <source>
        <dbReference type="ARBA" id="ARBA00022729"/>
    </source>
</evidence>
<feature type="transmembrane region" description="Helical" evidence="9">
    <location>
        <begin position="896"/>
        <end position="913"/>
    </location>
</feature>
<feature type="transmembrane region" description="Helical" evidence="9">
    <location>
        <begin position="291"/>
        <end position="313"/>
    </location>
</feature>
<feature type="domain" description="Copper resistance protein D" evidence="11">
    <location>
        <begin position="331"/>
        <end position="432"/>
    </location>
</feature>
<keyword evidence="3 9" id="KW-0812">Transmembrane</keyword>
<name>A0A081S7H6_9ARCH</name>
<evidence type="ECO:0000313" key="13">
    <source>
        <dbReference type="Proteomes" id="UP000028027"/>
    </source>
</evidence>
<dbReference type="PATRIC" id="fig|1502292.3.peg.335"/>
<dbReference type="GO" id="GO:0006825">
    <property type="term" value="P:copper ion transport"/>
    <property type="evidence" value="ECO:0007669"/>
    <property type="project" value="InterPro"/>
</dbReference>
<feature type="domain" description="CopC" evidence="10">
    <location>
        <begin position="22"/>
        <end position="117"/>
    </location>
</feature>
<comment type="caution">
    <text evidence="12">The sequence shown here is derived from an EMBL/GenBank/DDBJ whole genome shotgun (WGS) entry which is preliminary data.</text>
</comment>
<evidence type="ECO:0000256" key="3">
    <source>
        <dbReference type="ARBA" id="ARBA00022692"/>
    </source>
</evidence>
<dbReference type="PANTHER" id="PTHR34820">
    <property type="entry name" value="INNER MEMBRANE PROTEIN YEBZ"/>
    <property type="match status" value="1"/>
</dbReference>
<evidence type="ECO:0000256" key="9">
    <source>
        <dbReference type="SAM" id="Phobius"/>
    </source>
</evidence>
<dbReference type="Pfam" id="PF05425">
    <property type="entry name" value="CopD"/>
    <property type="match status" value="1"/>
</dbReference>
<dbReference type="Gene3D" id="2.120.10.30">
    <property type="entry name" value="TolB, C-terminal domain"/>
    <property type="match status" value="1"/>
</dbReference>
<protein>
    <submittedName>
        <fullName evidence="12">Virginiamycin B lyase protein</fullName>
    </submittedName>
</protein>
<keyword evidence="8 9" id="KW-0472">Membrane</keyword>
<dbReference type="InterPro" id="IPR032694">
    <property type="entry name" value="CopC/D"/>
</dbReference>
<dbReference type="InterPro" id="IPR015943">
    <property type="entry name" value="WD40/YVTN_repeat-like_dom_sf"/>
</dbReference>
<evidence type="ECO:0000256" key="6">
    <source>
        <dbReference type="ARBA" id="ARBA00022989"/>
    </source>
</evidence>
<keyword evidence="6 9" id="KW-1133">Transmembrane helix</keyword>
<dbReference type="SUPFAM" id="SSF81296">
    <property type="entry name" value="E set domains"/>
    <property type="match status" value="1"/>
</dbReference>
<comment type="subcellular location">
    <subcellularLocation>
        <location evidence="1">Cell membrane</location>
        <topology evidence="1">Multi-pass membrane protein</topology>
    </subcellularLocation>
</comment>
<feature type="transmembrane region" description="Helical" evidence="9">
    <location>
        <begin position="188"/>
        <end position="208"/>
    </location>
</feature>
<evidence type="ECO:0000256" key="2">
    <source>
        <dbReference type="ARBA" id="ARBA00022475"/>
    </source>
</evidence>
<dbReference type="Pfam" id="PF04234">
    <property type="entry name" value="CopC"/>
    <property type="match status" value="1"/>
</dbReference>
<feature type="transmembrane region" description="Helical" evidence="9">
    <location>
        <begin position="420"/>
        <end position="438"/>
    </location>
</feature>
<dbReference type="EMBL" id="JNVL01000004">
    <property type="protein sequence ID" value="KER06879.1"/>
    <property type="molecule type" value="Genomic_DNA"/>
</dbReference>
<proteinExistence type="predicted"/>
<evidence type="ECO:0000313" key="12">
    <source>
        <dbReference type="EMBL" id="KER06879.1"/>
    </source>
</evidence>
<dbReference type="InterPro" id="IPR008457">
    <property type="entry name" value="Cu-R_CopD_dom"/>
</dbReference>
<keyword evidence="2" id="KW-1003">Cell membrane</keyword>
<keyword evidence="4" id="KW-0479">Metal-binding</keyword>
<accession>A0A081S7H6</accession>
<gene>
    <name evidence="12" type="primary">vgb</name>
    <name evidence="12" type="ORF">AAA799E16_00395</name>
</gene>
<keyword evidence="13" id="KW-1185">Reference proteome</keyword>
<dbReference type="GO" id="GO:0005507">
    <property type="term" value="F:copper ion binding"/>
    <property type="evidence" value="ECO:0007669"/>
    <property type="project" value="InterPro"/>
</dbReference>
<evidence type="ECO:0000256" key="1">
    <source>
        <dbReference type="ARBA" id="ARBA00004651"/>
    </source>
</evidence>
<feature type="transmembrane region" description="Helical" evidence="9">
    <location>
        <begin position="367"/>
        <end position="389"/>
    </location>
</feature>
<dbReference type="AlphaFoldDB" id="A0A081S7H6"/>
<evidence type="ECO:0000256" key="7">
    <source>
        <dbReference type="ARBA" id="ARBA00023008"/>
    </source>
</evidence>
<dbReference type="InterPro" id="IPR007348">
    <property type="entry name" value="CopC_dom"/>
</dbReference>
<feature type="transmembrane region" description="Helical" evidence="9">
    <location>
        <begin position="228"/>
        <end position="247"/>
    </location>
</feature>
<dbReference type="InterPro" id="IPR014756">
    <property type="entry name" value="Ig_E-set"/>
</dbReference>
<evidence type="ECO:0000256" key="8">
    <source>
        <dbReference type="ARBA" id="ARBA00023136"/>
    </source>
</evidence>
<dbReference type="Pfam" id="PF24684">
    <property type="entry name" value="Vgb_lyase"/>
    <property type="match status" value="1"/>
</dbReference>
<dbReference type="PANTHER" id="PTHR34820:SF4">
    <property type="entry name" value="INNER MEMBRANE PROTEIN YEBZ"/>
    <property type="match status" value="1"/>
</dbReference>
<dbReference type="InterPro" id="IPR011042">
    <property type="entry name" value="6-blade_b-propeller_TolB-like"/>
</dbReference>
<evidence type="ECO:0000259" key="11">
    <source>
        <dbReference type="Pfam" id="PF05425"/>
    </source>
</evidence>
<dbReference type="SUPFAM" id="SSF63829">
    <property type="entry name" value="Calcium-dependent phosphotriesterase"/>
    <property type="match status" value="1"/>
</dbReference>
<dbReference type="Gene3D" id="2.130.10.10">
    <property type="entry name" value="YVTN repeat-like/Quinoprotein amine dehydrogenase"/>
    <property type="match status" value="1"/>
</dbReference>
<organism evidence="12 13">
    <name type="scientific">Marine Group I thaumarchaeote SCGC AAA799-E16</name>
    <dbReference type="NCBI Taxonomy" id="1502292"/>
    <lineage>
        <taxon>Archaea</taxon>
        <taxon>Nitrososphaerota</taxon>
        <taxon>Marine Group I</taxon>
    </lineage>
</organism>
<keyword evidence="5" id="KW-0732">Signal</keyword>
<reference evidence="12 13" key="1">
    <citation type="submission" date="2014-06" db="EMBL/GenBank/DDBJ databases">
        <authorList>
            <person name="Ngugi D.K."/>
            <person name="Blom J."/>
            <person name="Alam I."/>
            <person name="Rashid M."/>
            <person name="Ba Alawi W."/>
            <person name="Zhang G."/>
            <person name="Hikmawan T."/>
            <person name="Guan Y."/>
            <person name="Antunes A."/>
            <person name="Siam R."/>
            <person name="Eldorry H."/>
            <person name="Bajic V."/>
            <person name="Stingl U."/>
        </authorList>
    </citation>
    <scope>NUCLEOTIDE SEQUENCE [LARGE SCALE GENOMIC DNA]</scope>
    <source>
        <strain evidence="12">SCGC AAA799-E16</strain>
    </source>
</reference>
<dbReference type="Proteomes" id="UP000028027">
    <property type="component" value="Unassembled WGS sequence"/>
</dbReference>
<feature type="transmembrane region" description="Helical" evidence="9">
    <location>
        <begin position="259"/>
        <end position="279"/>
    </location>
</feature>
<dbReference type="Gene3D" id="2.60.40.1220">
    <property type="match status" value="1"/>
</dbReference>
<feature type="transmembrane region" description="Helical" evidence="9">
    <location>
        <begin position="334"/>
        <end position="355"/>
    </location>
</feature>